<reference evidence="10" key="1">
    <citation type="submission" date="2006-03" db="EMBL/GenBank/DDBJ databases">
        <title>Complete genome sequence of Gemmatimonas aurantiaca T-27 that represents a novel phylum Gemmatimonadetes.</title>
        <authorList>
            <person name="Takasaki K."/>
            <person name="Ichikawa N."/>
            <person name="Miura H."/>
            <person name="Matsushita S."/>
            <person name="Watanabe Y."/>
            <person name="Oguchi A."/>
            <person name="Ankai A."/>
            <person name="Yashiro I."/>
            <person name="Takahashi M."/>
            <person name="Terui Y."/>
            <person name="Fukui S."/>
            <person name="Yokoyama H."/>
            <person name="Tanikawa S."/>
            <person name="Hanada S."/>
            <person name="Kamagata Y."/>
            <person name="Fujita N."/>
        </authorList>
    </citation>
    <scope>NUCLEOTIDE SEQUENCE [LARGE SCALE GENOMIC DNA]</scope>
    <source>
        <strain evidence="10">T-27 / DSM 14586 / JCM 11422 / NBRC 100505</strain>
    </source>
</reference>
<name>C1A9B0_GEMAT</name>
<evidence type="ECO:0000256" key="5">
    <source>
        <dbReference type="ARBA" id="ARBA00022989"/>
    </source>
</evidence>
<comment type="similarity">
    <text evidence="7">Belongs to the binding-protein-dependent transport system permease family.</text>
</comment>
<feature type="transmembrane region" description="Helical" evidence="7">
    <location>
        <begin position="21"/>
        <end position="42"/>
    </location>
</feature>
<evidence type="ECO:0000256" key="3">
    <source>
        <dbReference type="ARBA" id="ARBA00022475"/>
    </source>
</evidence>
<dbReference type="InterPro" id="IPR035906">
    <property type="entry name" value="MetI-like_sf"/>
</dbReference>
<dbReference type="InterPro" id="IPR050366">
    <property type="entry name" value="BP-dependent_transpt_permease"/>
</dbReference>
<keyword evidence="2 7" id="KW-0813">Transport</keyword>
<dbReference type="eggNOG" id="COG1173">
    <property type="taxonomic scope" value="Bacteria"/>
</dbReference>
<feature type="transmembrane region" description="Helical" evidence="7">
    <location>
        <begin position="202"/>
        <end position="223"/>
    </location>
</feature>
<dbReference type="KEGG" id="gau:GAU_2045"/>
<dbReference type="AlphaFoldDB" id="C1A9B0"/>
<evidence type="ECO:0000256" key="6">
    <source>
        <dbReference type="ARBA" id="ARBA00023136"/>
    </source>
</evidence>
<dbReference type="GO" id="GO:0005886">
    <property type="term" value="C:plasma membrane"/>
    <property type="evidence" value="ECO:0007669"/>
    <property type="project" value="UniProtKB-SubCell"/>
</dbReference>
<dbReference type="Pfam" id="PF00528">
    <property type="entry name" value="BPD_transp_1"/>
    <property type="match status" value="1"/>
</dbReference>
<organism evidence="9 10">
    <name type="scientific">Gemmatimonas aurantiaca (strain DSM 14586 / JCM 11422 / NBRC 100505 / T-27)</name>
    <dbReference type="NCBI Taxonomy" id="379066"/>
    <lineage>
        <taxon>Bacteria</taxon>
        <taxon>Pseudomonadati</taxon>
        <taxon>Gemmatimonadota</taxon>
        <taxon>Gemmatimonadia</taxon>
        <taxon>Gemmatimonadales</taxon>
        <taxon>Gemmatimonadaceae</taxon>
        <taxon>Gemmatimonas</taxon>
    </lineage>
</organism>
<comment type="subcellular location">
    <subcellularLocation>
        <location evidence="1 7">Cell membrane</location>
        <topology evidence="1 7">Multi-pass membrane protein</topology>
    </subcellularLocation>
</comment>
<dbReference type="PROSITE" id="PS50928">
    <property type="entry name" value="ABC_TM1"/>
    <property type="match status" value="1"/>
</dbReference>
<keyword evidence="10" id="KW-1185">Reference proteome</keyword>
<evidence type="ECO:0000256" key="2">
    <source>
        <dbReference type="ARBA" id="ARBA00022448"/>
    </source>
</evidence>
<dbReference type="InterPro" id="IPR000515">
    <property type="entry name" value="MetI-like"/>
</dbReference>
<dbReference type="Gene3D" id="1.10.3720.10">
    <property type="entry name" value="MetI-like"/>
    <property type="match status" value="1"/>
</dbReference>
<proteinExistence type="inferred from homology"/>
<dbReference type="PANTHER" id="PTHR43386:SF1">
    <property type="entry name" value="D,D-DIPEPTIDE TRANSPORT SYSTEM PERMEASE PROTEIN DDPC-RELATED"/>
    <property type="match status" value="1"/>
</dbReference>
<feature type="transmembrane region" description="Helical" evidence="7">
    <location>
        <begin position="258"/>
        <end position="278"/>
    </location>
</feature>
<evidence type="ECO:0000313" key="9">
    <source>
        <dbReference type="EMBL" id="BAH39087.1"/>
    </source>
</evidence>
<protein>
    <submittedName>
        <fullName evidence="9">Putative peptide ABC transporter permease protein</fullName>
    </submittedName>
</protein>
<evidence type="ECO:0000313" key="10">
    <source>
        <dbReference type="Proteomes" id="UP000002209"/>
    </source>
</evidence>
<feature type="transmembrane region" description="Helical" evidence="7">
    <location>
        <begin position="124"/>
        <end position="146"/>
    </location>
</feature>
<keyword evidence="5 7" id="KW-1133">Transmembrane helix</keyword>
<dbReference type="PANTHER" id="PTHR43386">
    <property type="entry name" value="OLIGOPEPTIDE TRANSPORT SYSTEM PERMEASE PROTEIN APPC"/>
    <property type="match status" value="1"/>
</dbReference>
<dbReference type="OrthoDB" id="9812701at2"/>
<dbReference type="GO" id="GO:0055085">
    <property type="term" value="P:transmembrane transport"/>
    <property type="evidence" value="ECO:0007669"/>
    <property type="project" value="InterPro"/>
</dbReference>
<feature type="domain" description="ABC transmembrane type-1" evidence="8">
    <location>
        <begin position="89"/>
        <end position="278"/>
    </location>
</feature>
<dbReference type="EMBL" id="AP009153">
    <property type="protein sequence ID" value="BAH39087.1"/>
    <property type="molecule type" value="Genomic_DNA"/>
</dbReference>
<dbReference type="RefSeq" id="WP_012683534.1">
    <property type="nucleotide sequence ID" value="NC_012489.1"/>
</dbReference>
<gene>
    <name evidence="9" type="ordered locus">GAU_2045</name>
</gene>
<evidence type="ECO:0000256" key="1">
    <source>
        <dbReference type="ARBA" id="ARBA00004651"/>
    </source>
</evidence>
<sequence length="309" mass="32384">MTRSRNARHMLAALRTADRRVLFGGITLTAMVVLAIIVPLFAPASTGSIGDVIATRLVPPLGRDALGHWHLLGTDAFGRDLFVRLWVGARISLAVAVAGSALSGVIGIALGAVAGWRAGWFDRVISAAGDALLAIPRLVLLLVIAALWGPGLWVVIVVLGLTGWMAVMRLGRAEVQQVRQQSYVEGADALGVPSWRVLARHVLPNAVGSATVAITLGVGNAIVLESGLSFLGLGVQPPTASWGNMIAGGREWLLTAPWIALTPGLLLIATVVACTMLGEGLSESRTTSVRDDDTRTINLSDRGRLRAAP</sequence>
<dbReference type="STRING" id="379066.GAU_2045"/>
<dbReference type="HOGENOM" id="CLU_028518_1_1_0"/>
<evidence type="ECO:0000256" key="7">
    <source>
        <dbReference type="RuleBase" id="RU363032"/>
    </source>
</evidence>
<keyword evidence="6 7" id="KW-0472">Membrane</keyword>
<keyword evidence="3" id="KW-1003">Cell membrane</keyword>
<accession>C1A9B0</accession>
<feature type="transmembrane region" description="Helical" evidence="7">
    <location>
        <begin position="152"/>
        <end position="171"/>
    </location>
</feature>
<evidence type="ECO:0000256" key="4">
    <source>
        <dbReference type="ARBA" id="ARBA00022692"/>
    </source>
</evidence>
<dbReference type="Proteomes" id="UP000002209">
    <property type="component" value="Chromosome"/>
</dbReference>
<keyword evidence="4 7" id="KW-0812">Transmembrane</keyword>
<evidence type="ECO:0000259" key="8">
    <source>
        <dbReference type="PROSITE" id="PS50928"/>
    </source>
</evidence>
<feature type="transmembrane region" description="Helical" evidence="7">
    <location>
        <begin position="91"/>
        <end position="112"/>
    </location>
</feature>
<dbReference type="SUPFAM" id="SSF161098">
    <property type="entry name" value="MetI-like"/>
    <property type="match status" value="1"/>
</dbReference>
<dbReference type="CDD" id="cd06261">
    <property type="entry name" value="TM_PBP2"/>
    <property type="match status" value="1"/>
</dbReference>